<dbReference type="EMBL" id="QRDJ01000007">
    <property type="protein sequence ID" value="REC94856.1"/>
    <property type="molecule type" value="Genomic_DNA"/>
</dbReference>
<keyword evidence="1" id="KW-0472">Membrane</keyword>
<proteinExistence type="predicted"/>
<dbReference type="Pfam" id="PF07995">
    <property type="entry name" value="GSDH"/>
    <property type="match status" value="1"/>
</dbReference>
<evidence type="ECO:0000256" key="1">
    <source>
        <dbReference type="SAM" id="Phobius"/>
    </source>
</evidence>
<dbReference type="Proteomes" id="UP000256334">
    <property type="component" value="Unassembled WGS sequence"/>
</dbReference>
<dbReference type="SUPFAM" id="SSF50952">
    <property type="entry name" value="Soluble quinoprotein glucose dehydrogenase"/>
    <property type="match status" value="1"/>
</dbReference>
<dbReference type="InterPro" id="IPR011042">
    <property type="entry name" value="6-blade_b-propeller_TolB-like"/>
</dbReference>
<dbReference type="PANTHER" id="PTHR19328">
    <property type="entry name" value="HEDGEHOG-INTERACTING PROTEIN"/>
    <property type="match status" value="1"/>
</dbReference>
<evidence type="ECO:0000313" key="3">
    <source>
        <dbReference type="EMBL" id="REC94856.1"/>
    </source>
</evidence>
<feature type="transmembrane region" description="Helical" evidence="1">
    <location>
        <begin position="159"/>
        <end position="176"/>
    </location>
</feature>
<dbReference type="OrthoDB" id="9770043at2"/>
<feature type="transmembrane region" description="Helical" evidence="1">
    <location>
        <begin position="57"/>
        <end position="82"/>
    </location>
</feature>
<dbReference type="RefSeq" id="WP_115853948.1">
    <property type="nucleotide sequence ID" value="NZ_QRDJ01000007.1"/>
</dbReference>
<organism evidence="3 4">
    <name type="scientific">Kushneria indalinina DSM 14324</name>
    <dbReference type="NCBI Taxonomy" id="1122140"/>
    <lineage>
        <taxon>Bacteria</taxon>
        <taxon>Pseudomonadati</taxon>
        <taxon>Pseudomonadota</taxon>
        <taxon>Gammaproteobacteria</taxon>
        <taxon>Oceanospirillales</taxon>
        <taxon>Halomonadaceae</taxon>
        <taxon>Kushneria</taxon>
    </lineage>
</organism>
<dbReference type="Gene3D" id="2.120.10.30">
    <property type="entry name" value="TolB, C-terminal domain"/>
    <property type="match status" value="1"/>
</dbReference>
<feature type="transmembrane region" description="Helical" evidence="1">
    <location>
        <begin position="12"/>
        <end position="37"/>
    </location>
</feature>
<accession>A0A3D9DVT3</accession>
<comment type="caution">
    <text evidence="3">The sequence shown here is derived from an EMBL/GenBank/DDBJ whole genome shotgun (WGS) entry which is preliminary data.</text>
</comment>
<gene>
    <name evidence="3" type="ORF">C8D72_1685</name>
</gene>
<feature type="transmembrane region" description="Helical" evidence="1">
    <location>
        <begin position="94"/>
        <end position="115"/>
    </location>
</feature>
<keyword evidence="1" id="KW-0812">Transmembrane</keyword>
<sequence>MRNRPAWLTTTIHFAIALLVGTLLGSIVQTQMNLAALQQMGVDIPVMQRLTTTLSDLVLFAPVYAALFSVGFVISQVAALWISRRLWNGHHRPVLCALSAMAALWATFHIVNYFAPMPTLIAATRTAAGMIAMLISAGIAGVVLGLLRGTRPQRAPARAANTMTVALLAAGMAGLAPTTEALAQSETADYRIDTVAEGLEHPWSLAFLPDGRMLVTERPGRLRLLSAEGETLTASIEDVPEVFASGQSGLFDVLLSPDFEQDRTLFLAYSCGTQAANHACLSRARLGDDGLEQVEEIFRVDPAKRGDAHFGGRLAWLSDGTLILTLGDGFDYREQAQNTGNHIGSIVRLNPDGSVPEDNPFVDDDTARPEILSYGHRNVQGLVVDSDDRIIMHEHGPKGGDEINIIVPGGNYGWPIATTGLDYTGARVTPFDEYPGMQSPLYEWTPSIAPSGMTLYDGALFPQWQGDLLVGALVDREVRRVTLSEDGTQAEDVEGLFGELDERIRDVRTGPEGAIYLLTDNPEGRVLRVMPAE</sequence>
<dbReference type="AlphaFoldDB" id="A0A3D9DVT3"/>
<name>A0A3D9DVT3_9GAMM</name>
<evidence type="ECO:0000259" key="2">
    <source>
        <dbReference type="Pfam" id="PF07995"/>
    </source>
</evidence>
<dbReference type="InterPro" id="IPR012938">
    <property type="entry name" value="Glc/Sorbosone_DH"/>
</dbReference>
<feature type="domain" description="Glucose/Sorbosone dehydrogenase" evidence="2">
    <location>
        <begin position="199"/>
        <end position="528"/>
    </location>
</feature>
<protein>
    <submittedName>
        <fullName evidence="3">Glucose/arabinose dehydrogenase</fullName>
    </submittedName>
</protein>
<dbReference type="InterPro" id="IPR011041">
    <property type="entry name" value="Quinoprot_gluc/sorb_DH_b-prop"/>
</dbReference>
<keyword evidence="1" id="KW-1133">Transmembrane helix</keyword>
<feature type="transmembrane region" description="Helical" evidence="1">
    <location>
        <begin position="127"/>
        <end position="147"/>
    </location>
</feature>
<evidence type="ECO:0000313" key="4">
    <source>
        <dbReference type="Proteomes" id="UP000256334"/>
    </source>
</evidence>
<keyword evidence="4" id="KW-1185">Reference proteome</keyword>
<dbReference type="PANTHER" id="PTHR19328:SF75">
    <property type="entry name" value="ALDOSE SUGAR DEHYDROGENASE YLII"/>
    <property type="match status" value="1"/>
</dbReference>
<reference evidence="3 4" key="1">
    <citation type="submission" date="2018-07" db="EMBL/GenBank/DDBJ databases">
        <title>Genomic Encyclopedia of Type Strains, Phase IV (KMG-IV): sequencing the most valuable type-strain genomes for metagenomic binning, comparative biology and taxonomic classification.</title>
        <authorList>
            <person name="Goeker M."/>
        </authorList>
    </citation>
    <scope>NUCLEOTIDE SEQUENCE [LARGE SCALE GENOMIC DNA]</scope>
    <source>
        <strain evidence="3 4">DSM 14324</strain>
    </source>
</reference>